<evidence type="ECO:0000256" key="1">
    <source>
        <dbReference type="PROSITE-ProRule" id="PRU00169"/>
    </source>
</evidence>
<sequence>MDMRGCRVLVVEDDFLQAQEIGSFFRSTGADVLGPALTVNAALQHTAKAQAAILDLDIAGRPVFPVADALLRREVPFVFYTGRREDVDMPERFRHAEIISKPLAASDVAGAFDRMAAPDETLVTDVARMLPLLRAWSRLQVADPVGADRLVERTLQEAIRCVRAGEAPEPHERLADWLFMKCEDVLSRDAAAILN</sequence>
<proteinExistence type="predicted"/>
<dbReference type="AlphaFoldDB" id="A0A1X6ZZJ5"/>
<gene>
    <name evidence="3" type="ORF">ROJ8625_03358</name>
</gene>
<dbReference type="InterPro" id="IPR001789">
    <property type="entry name" value="Sig_transdc_resp-reg_receiver"/>
</dbReference>
<evidence type="ECO:0000313" key="4">
    <source>
        <dbReference type="Proteomes" id="UP000193570"/>
    </source>
</evidence>
<name>A0A1X6ZZJ5_9RHOB</name>
<evidence type="ECO:0000313" key="3">
    <source>
        <dbReference type="EMBL" id="SLN65701.1"/>
    </source>
</evidence>
<evidence type="ECO:0000259" key="2">
    <source>
        <dbReference type="PROSITE" id="PS50110"/>
    </source>
</evidence>
<dbReference type="Proteomes" id="UP000193570">
    <property type="component" value="Unassembled WGS sequence"/>
</dbReference>
<feature type="domain" description="Response regulatory" evidence="2">
    <location>
        <begin position="7"/>
        <end position="116"/>
    </location>
</feature>
<feature type="modified residue" description="4-aspartylphosphate" evidence="1">
    <location>
        <position position="55"/>
    </location>
</feature>
<dbReference type="SUPFAM" id="SSF52172">
    <property type="entry name" value="CheY-like"/>
    <property type="match status" value="1"/>
</dbReference>
<dbReference type="Gene3D" id="3.40.50.2300">
    <property type="match status" value="1"/>
</dbReference>
<dbReference type="GO" id="GO:0000160">
    <property type="term" value="P:phosphorelay signal transduction system"/>
    <property type="evidence" value="ECO:0007669"/>
    <property type="project" value="InterPro"/>
</dbReference>
<dbReference type="PROSITE" id="PS50110">
    <property type="entry name" value="RESPONSE_REGULATORY"/>
    <property type="match status" value="1"/>
</dbReference>
<dbReference type="InterPro" id="IPR011006">
    <property type="entry name" value="CheY-like_superfamily"/>
</dbReference>
<dbReference type="EMBL" id="FWFK01000006">
    <property type="protein sequence ID" value="SLN65701.1"/>
    <property type="molecule type" value="Genomic_DNA"/>
</dbReference>
<reference evidence="3 4" key="1">
    <citation type="submission" date="2017-03" db="EMBL/GenBank/DDBJ databases">
        <authorList>
            <person name="Afonso C.L."/>
            <person name="Miller P.J."/>
            <person name="Scott M.A."/>
            <person name="Spackman E."/>
            <person name="Goraichik I."/>
            <person name="Dimitrov K.M."/>
            <person name="Suarez D.L."/>
            <person name="Swayne D.E."/>
        </authorList>
    </citation>
    <scope>NUCLEOTIDE SEQUENCE [LARGE SCALE GENOMIC DNA]</scope>
    <source>
        <strain evidence="3 4">CECT 8625</strain>
    </source>
</reference>
<accession>A0A1X6ZZJ5</accession>
<keyword evidence="4" id="KW-1185">Reference proteome</keyword>
<keyword evidence="1" id="KW-0597">Phosphoprotein</keyword>
<organism evidence="3 4">
    <name type="scientific">Roseivivax jejudonensis</name>
    <dbReference type="NCBI Taxonomy" id="1529041"/>
    <lineage>
        <taxon>Bacteria</taxon>
        <taxon>Pseudomonadati</taxon>
        <taxon>Pseudomonadota</taxon>
        <taxon>Alphaproteobacteria</taxon>
        <taxon>Rhodobacterales</taxon>
        <taxon>Roseobacteraceae</taxon>
        <taxon>Roseivivax</taxon>
    </lineage>
</organism>
<protein>
    <submittedName>
        <fullName evidence="3">Two-component response regulator</fullName>
    </submittedName>
</protein>